<dbReference type="AlphaFoldDB" id="A0A979FGB7"/>
<evidence type="ECO:0000313" key="1">
    <source>
        <dbReference type="Proteomes" id="UP000694843"/>
    </source>
</evidence>
<name>A0A979FGB7_HYAAZ</name>
<dbReference type="KEGG" id="hazt:125177720"/>
<dbReference type="RefSeq" id="XP_047735961.1">
    <property type="nucleotide sequence ID" value="XM_047880005.1"/>
</dbReference>
<accession>A0A979FGB7</accession>
<protein>
    <submittedName>
        <fullName evidence="2">Uncharacterized protein LOC125177720</fullName>
    </submittedName>
</protein>
<reference evidence="2" key="1">
    <citation type="submission" date="2025-08" db="UniProtKB">
        <authorList>
            <consortium name="RefSeq"/>
        </authorList>
    </citation>
    <scope>IDENTIFICATION</scope>
    <source>
        <tissue evidence="2">Whole organism</tissue>
    </source>
</reference>
<proteinExistence type="predicted"/>
<gene>
    <name evidence="2" type="primary">LOC125177720</name>
</gene>
<dbReference type="Proteomes" id="UP000694843">
    <property type="component" value="Unplaced"/>
</dbReference>
<evidence type="ECO:0000313" key="2">
    <source>
        <dbReference type="RefSeq" id="XP_047735961.1"/>
    </source>
</evidence>
<keyword evidence="1" id="KW-1185">Reference proteome</keyword>
<dbReference type="GeneID" id="125177720"/>
<sequence>MTAKGSRRGASTVMLALHLWDTRSFSSQLTAQFNCRVSGYNARDNIAACTSLLAAHRTNQSSSAAALEGPQKPPQTDVFKGIIDLKKSPTIAKSKASFFAVEGPEGSSSILKEDKNQFDCAKLNSVSSALVKENNVHCSSGKVISFSSILVTVNRDYCWLPSVLGYPLDDESIGCSFLTKLNTVALNSEEVNTVKQKLKIDPEIFSLDKASFQPLFNRIVNLIDVETLLASGFISESKFAFAVLLKGIAVGILSDVQYFNKISKLSLVISGSITLSARQGSTANI</sequence>
<organism evidence="1 2">
    <name type="scientific">Hyalella azteca</name>
    <name type="common">Amphipod</name>
    <dbReference type="NCBI Taxonomy" id="294128"/>
    <lineage>
        <taxon>Eukaryota</taxon>
        <taxon>Metazoa</taxon>
        <taxon>Ecdysozoa</taxon>
        <taxon>Arthropoda</taxon>
        <taxon>Crustacea</taxon>
        <taxon>Multicrustacea</taxon>
        <taxon>Malacostraca</taxon>
        <taxon>Eumalacostraca</taxon>
        <taxon>Peracarida</taxon>
        <taxon>Amphipoda</taxon>
        <taxon>Senticaudata</taxon>
        <taxon>Talitrida</taxon>
        <taxon>Talitroidea</taxon>
        <taxon>Hyalellidae</taxon>
        <taxon>Hyalella</taxon>
    </lineage>
</organism>